<evidence type="ECO:0000256" key="7">
    <source>
        <dbReference type="ARBA" id="ARBA00022927"/>
    </source>
</evidence>
<dbReference type="GO" id="GO:0005789">
    <property type="term" value="C:endoplasmic reticulum membrane"/>
    <property type="evidence" value="ECO:0007669"/>
    <property type="project" value="UniProtKB-SubCell"/>
</dbReference>
<dbReference type="CDD" id="cd15860">
    <property type="entry name" value="SNARE_USE1"/>
    <property type="match status" value="1"/>
</dbReference>
<keyword evidence="6" id="KW-0931">ER-Golgi transport</keyword>
<dbReference type="PANTHER" id="PTHR13050:SF7">
    <property type="entry name" value="VESICLE TRANSPORT PROTEIN USE1"/>
    <property type="match status" value="1"/>
</dbReference>
<sequence>MNSVAPYTPRIDQLTRAVAVHTMHVDVEKGIAEARLGKKKLFEDLEQYESPDPEWLLELKRQDEQAAQEALDRKKKLLEQEEEEEEEENEDQNEPKDEIDEDEQEDPVKETLNEKTNASEIRQRNNAKNETSNIEHVLQHHRQMHDELTTDLGRMAKQLKINSQAFGDTLSKDDEVLKEAQQAVESNLTRMTKERQRLDVHYSKSWGTSFMTMAVVLFVCIMFVLVFFTIKFLPKAT</sequence>
<evidence type="ECO:0000256" key="3">
    <source>
        <dbReference type="ARBA" id="ARBA00022448"/>
    </source>
</evidence>
<feature type="transmembrane region" description="Helical" evidence="11">
    <location>
        <begin position="210"/>
        <end position="233"/>
    </location>
</feature>
<dbReference type="EMBL" id="JAAECE010000007">
    <property type="protein sequence ID" value="KAF1798472.1"/>
    <property type="molecule type" value="Genomic_DNA"/>
</dbReference>
<keyword evidence="3" id="KW-0813">Transport</keyword>
<dbReference type="Pfam" id="PF09753">
    <property type="entry name" value="Use1"/>
    <property type="match status" value="1"/>
</dbReference>
<keyword evidence="9 11" id="KW-0472">Membrane</keyword>
<dbReference type="PANTHER" id="PTHR13050">
    <property type="entry name" value="USE1-LIKE PROTEIN"/>
    <property type="match status" value="1"/>
</dbReference>
<evidence type="ECO:0000256" key="10">
    <source>
        <dbReference type="SAM" id="MobiDB-lite"/>
    </source>
</evidence>
<dbReference type="Proteomes" id="UP000469890">
    <property type="component" value="Unassembled WGS sequence"/>
</dbReference>
<feature type="compositionally biased region" description="Polar residues" evidence="10">
    <location>
        <begin position="114"/>
        <end position="130"/>
    </location>
</feature>
<evidence type="ECO:0000313" key="13">
    <source>
        <dbReference type="Proteomes" id="UP000469890"/>
    </source>
</evidence>
<evidence type="ECO:0000313" key="12">
    <source>
        <dbReference type="EMBL" id="KAF1798472.1"/>
    </source>
</evidence>
<protein>
    <submittedName>
        <fullName evidence="12">Vesicle transport protein</fullName>
    </submittedName>
</protein>
<evidence type="ECO:0000256" key="1">
    <source>
        <dbReference type="ARBA" id="ARBA00004163"/>
    </source>
</evidence>
<dbReference type="GO" id="GO:0015031">
    <property type="term" value="P:protein transport"/>
    <property type="evidence" value="ECO:0007669"/>
    <property type="project" value="UniProtKB-KW"/>
</dbReference>
<dbReference type="AlphaFoldDB" id="A0A8H4BBK1"/>
<accession>A0A8H4BBK1</accession>
<evidence type="ECO:0000256" key="5">
    <source>
        <dbReference type="ARBA" id="ARBA00022824"/>
    </source>
</evidence>
<dbReference type="GO" id="GO:0006890">
    <property type="term" value="P:retrograde vesicle-mediated transport, Golgi to endoplasmic reticulum"/>
    <property type="evidence" value="ECO:0007669"/>
    <property type="project" value="TreeGrafter"/>
</dbReference>
<dbReference type="InterPro" id="IPR019150">
    <property type="entry name" value="Vesicle_transport_protein_Use1"/>
</dbReference>
<dbReference type="GO" id="GO:0031201">
    <property type="term" value="C:SNARE complex"/>
    <property type="evidence" value="ECO:0007669"/>
    <property type="project" value="TreeGrafter"/>
</dbReference>
<name>A0A8H4BBK1_MUCCL</name>
<keyword evidence="7" id="KW-0653">Protein transport</keyword>
<evidence type="ECO:0000256" key="2">
    <source>
        <dbReference type="ARBA" id="ARBA00007891"/>
    </source>
</evidence>
<evidence type="ECO:0000256" key="8">
    <source>
        <dbReference type="ARBA" id="ARBA00022989"/>
    </source>
</evidence>
<comment type="similarity">
    <text evidence="2">Belongs to the USE1 family.</text>
</comment>
<keyword evidence="4 11" id="KW-0812">Transmembrane</keyword>
<feature type="compositionally biased region" description="Acidic residues" evidence="10">
    <location>
        <begin position="80"/>
        <end position="105"/>
    </location>
</feature>
<evidence type="ECO:0000256" key="9">
    <source>
        <dbReference type="ARBA" id="ARBA00023136"/>
    </source>
</evidence>
<dbReference type="GO" id="GO:0005484">
    <property type="term" value="F:SNAP receptor activity"/>
    <property type="evidence" value="ECO:0007669"/>
    <property type="project" value="TreeGrafter"/>
</dbReference>
<keyword evidence="5" id="KW-0256">Endoplasmic reticulum</keyword>
<comment type="subcellular location">
    <subcellularLocation>
        <location evidence="1">Endoplasmic reticulum membrane</location>
        <topology evidence="1">Single-pass type IV membrane protein</topology>
    </subcellularLocation>
</comment>
<proteinExistence type="inferred from homology"/>
<gene>
    <name evidence="12" type="ORF">FB192DRAFT_1149601</name>
</gene>
<evidence type="ECO:0000256" key="6">
    <source>
        <dbReference type="ARBA" id="ARBA00022892"/>
    </source>
</evidence>
<evidence type="ECO:0000256" key="11">
    <source>
        <dbReference type="SAM" id="Phobius"/>
    </source>
</evidence>
<organism evidence="12 13">
    <name type="scientific">Mucor circinelloides f. lusitanicus</name>
    <name type="common">Mucor racemosus var. lusitanicus</name>
    <dbReference type="NCBI Taxonomy" id="29924"/>
    <lineage>
        <taxon>Eukaryota</taxon>
        <taxon>Fungi</taxon>
        <taxon>Fungi incertae sedis</taxon>
        <taxon>Mucoromycota</taxon>
        <taxon>Mucoromycotina</taxon>
        <taxon>Mucoromycetes</taxon>
        <taxon>Mucorales</taxon>
        <taxon>Mucorineae</taxon>
        <taxon>Mucoraceae</taxon>
        <taxon>Mucor</taxon>
    </lineage>
</organism>
<reference evidence="12 13" key="1">
    <citation type="submission" date="2019-09" db="EMBL/GenBank/DDBJ databases">
        <authorList>
            <consortium name="DOE Joint Genome Institute"/>
            <person name="Mondo S.J."/>
            <person name="Navarro-Mendoza M.I."/>
            <person name="Perez-Arques C."/>
            <person name="Panchal S."/>
            <person name="Nicolas F.E."/>
            <person name="Ganguly P."/>
            <person name="Pangilinan J."/>
            <person name="Grigoriev I."/>
            <person name="Heitman J."/>
            <person name="Sanya K."/>
            <person name="Garre V."/>
        </authorList>
    </citation>
    <scope>NUCLEOTIDE SEQUENCE [LARGE SCALE GENOMIC DNA]</scope>
    <source>
        <strain evidence="12 13">MU402</strain>
    </source>
</reference>
<feature type="region of interest" description="Disordered" evidence="10">
    <location>
        <begin position="63"/>
        <end position="130"/>
    </location>
</feature>
<comment type="caution">
    <text evidence="12">The sequence shown here is derived from an EMBL/GenBank/DDBJ whole genome shotgun (WGS) entry which is preliminary data.</text>
</comment>
<evidence type="ECO:0000256" key="4">
    <source>
        <dbReference type="ARBA" id="ARBA00022692"/>
    </source>
</evidence>
<keyword evidence="8 11" id="KW-1133">Transmembrane helix</keyword>